<dbReference type="AlphaFoldDB" id="A0A834IX96"/>
<dbReference type="Proteomes" id="UP000625711">
    <property type="component" value="Unassembled WGS sequence"/>
</dbReference>
<organism evidence="2 3">
    <name type="scientific">Rhynchophorus ferrugineus</name>
    <name type="common">Red palm weevil</name>
    <name type="synonym">Curculio ferrugineus</name>
    <dbReference type="NCBI Taxonomy" id="354439"/>
    <lineage>
        <taxon>Eukaryota</taxon>
        <taxon>Metazoa</taxon>
        <taxon>Ecdysozoa</taxon>
        <taxon>Arthropoda</taxon>
        <taxon>Hexapoda</taxon>
        <taxon>Insecta</taxon>
        <taxon>Pterygota</taxon>
        <taxon>Neoptera</taxon>
        <taxon>Endopterygota</taxon>
        <taxon>Coleoptera</taxon>
        <taxon>Polyphaga</taxon>
        <taxon>Cucujiformia</taxon>
        <taxon>Curculionidae</taxon>
        <taxon>Dryophthorinae</taxon>
        <taxon>Rhynchophorus</taxon>
    </lineage>
</organism>
<evidence type="ECO:0000313" key="2">
    <source>
        <dbReference type="EMBL" id="KAF7285580.1"/>
    </source>
</evidence>
<dbReference type="EMBL" id="JAACXV010000051">
    <property type="protein sequence ID" value="KAF7285580.1"/>
    <property type="molecule type" value="Genomic_DNA"/>
</dbReference>
<gene>
    <name evidence="2" type="ORF">GWI33_010489</name>
</gene>
<accession>A0A834IX96</accession>
<protein>
    <submittedName>
        <fullName evidence="2">Uncharacterized protein</fullName>
    </submittedName>
</protein>
<comment type="caution">
    <text evidence="2">The sequence shown here is derived from an EMBL/GenBank/DDBJ whole genome shotgun (WGS) entry which is preliminary data.</text>
</comment>
<feature type="compositionally biased region" description="Low complexity" evidence="1">
    <location>
        <begin position="1"/>
        <end position="21"/>
    </location>
</feature>
<name>A0A834IX96_RHYFE</name>
<proteinExistence type="predicted"/>
<feature type="region of interest" description="Disordered" evidence="1">
    <location>
        <begin position="1"/>
        <end position="37"/>
    </location>
</feature>
<sequence length="87" mass="9381">MGYTPTSSVSRSRSSTAPGSVPTRGSWSSPPSLPKRMQLDGPLVVAVRGKRRRDVFRGEIFVFSAGFYVRCAVRTDVAGGASNINEF</sequence>
<reference evidence="2" key="1">
    <citation type="submission" date="2020-08" db="EMBL/GenBank/DDBJ databases">
        <title>Genome sequencing and assembly of the red palm weevil Rhynchophorus ferrugineus.</title>
        <authorList>
            <person name="Dias G.B."/>
            <person name="Bergman C.M."/>
            <person name="Manee M."/>
        </authorList>
    </citation>
    <scope>NUCLEOTIDE SEQUENCE</scope>
    <source>
        <strain evidence="2">AA-2017</strain>
        <tissue evidence="2">Whole larva</tissue>
    </source>
</reference>
<evidence type="ECO:0000313" key="3">
    <source>
        <dbReference type="Proteomes" id="UP000625711"/>
    </source>
</evidence>
<keyword evidence="3" id="KW-1185">Reference proteome</keyword>
<evidence type="ECO:0000256" key="1">
    <source>
        <dbReference type="SAM" id="MobiDB-lite"/>
    </source>
</evidence>